<dbReference type="OrthoDB" id="2943863at2"/>
<accession>A0A917WSE2</accession>
<evidence type="ECO:0000313" key="2">
    <source>
        <dbReference type="Proteomes" id="UP000618460"/>
    </source>
</evidence>
<dbReference type="EMBL" id="BMLG01000002">
    <property type="protein sequence ID" value="GGM24993.1"/>
    <property type="molecule type" value="Genomic_DNA"/>
</dbReference>
<dbReference type="RefSeq" id="WP_117153277.1">
    <property type="nucleotide sequence ID" value="NZ_BMLG01000002.1"/>
</dbReference>
<dbReference type="AlphaFoldDB" id="A0A917WSE2"/>
<gene>
    <name evidence="1" type="ORF">GCM10011351_08360</name>
</gene>
<evidence type="ECO:0000313" key="1">
    <source>
        <dbReference type="EMBL" id="GGM24993.1"/>
    </source>
</evidence>
<sequence length="109" mass="12349">MNQPKYNPTQHHMYEVCKNHMHSYVLLEVTDGSVIDGIIIDVDENNVHLAIPNVSGMETNERFVPYGGYPYGPVPPYGYYPYPYGGPVRFRRLVLPLAALTALSVLPWI</sequence>
<keyword evidence="2" id="KW-1185">Reference proteome</keyword>
<comment type="caution">
    <text evidence="1">The sequence shown here is derived from an EMBL/GenBank/DDBJ whole genome shotgun (WGS) entry which is preliminary data.</text>
</comment>
<reference evidence="1" key="1">
    <citation type="journal article" date="2014" name="Int. J. Syst. Evol. Microbiol.">
        <title>Complete genome sequence of Corynebacterium casei LMG S-19264T (=DSM 44701T), isolated from a smear-ripened cheese.</title>
        <authorList>
            <consortium name="US DOE Joint Genome Institute (JGI-PGF)"/>
            <person name="Walter F."/>
            <person name="Albersmeier A."/>
            <person name="Kalinowski J."/>
            <person name="Ruckert C."/>
        </authorList>
    </citation>
    <scope>NUCLEOTIDE SEQUENCE</scope>
    <source>
        <strain evidence="1">CGMCC 1.6333</strain>
    </source>
</reference>
<reference evidence="1" key="2">
    <citation type="submission" date="2020-09" db="EMBL/GenBank/DDBJ databases">
        <authorList>
            <person name="Sun Q."/>
            <person name="Zhou Y."/>
        </authorList>
    </citation>
    <scope>NUCLEOTIDE SEQUENCE</scope>
    <source>
        <strain evidence="1">CGMCC 1.6333</strain>
    </source>
</reference>
<dbReference type="Proteomes" id="UP000618460">
    <property type="component" value="Unassembled WGS sequence"/>
</dbReference>
<proteinExistence type="predicted"/>
<protein>
    <submittedName>
        <fullName evidence="1">Uncharacterized protein</fullName>
    </submittedName>
</protein>
<name>A0A917WSE2_9BACI</name>
<organism evidence="1 2">
    <name type="scientific">Paraliobacillus quinghaiensis</name>
    <dbReference type="NCBI Taxonomy" id="470815"/>
    <lineage>
        <taxon>Bacteria</taxon>
        <taxon>Bacillati</taxon>
        <taxon>Bacillota</taxon>
        <taxon>Bacilli</taxon>
        <taxon>Bacillales</taxon>
        <taxon>Bacillaceae</taxon>
        <taxon>Paraliobacillus</taxon>
    </lineage>
</organism>